<dbReference type="InterPro" id="IPR007016">
    <property type="entry name" value="O-antigen_ligase-rel_domated"/>
</dbReference>
<evidence type="ECO:0000256" key="4">
    <source>
        <dbReference type="ARBA" id="ARBA00023136"/>
    </source>
</evidence>
<evidence type="ECO:0000256" key="3">
    <source>
        <dbReference type="ARBA" id="ARBA00022989"/>
    </source>
</evidence>
<sequence>MSLTAIIWLGLFLTLTAKGFSRPIWSVCAYLMTYFAAPQFWWWGRSGMLSMTTSWNLYAACALALTVAMHWPTRQKLTSTARRTYFLLVLFSINAGLVHFLFASNPLLSYTQFDLAWKQSLLAVLTYFAVQSKEDLRIFLIALFCGCVYVGFEVVVRDAGSIERGRLEGIHLPGASDSNGVSGLLTMGLMIGAYLFVSGKSTWPIKTITVLGSVWIVEVLLRCNSRGAFLAAIASTGWLIWGTRGAARKRILTVCALGVFGILMMAQDSKIFERFSTTFAGEEERDASADERLQFWKAALRMLADHPLGSGGEAAFASDLGVKYIADIRNEYRAVHNGYLDIATGWGAQGFLLFAMAIGSAAWNAYKVLAESRRDPNGSPEALDSTLVGATVLGILISQLIVAMFISSLDNEWFYWCTTLLLLYAACYQLDTDSPTSDSWDA</sequence>
<dbReference type="PANTHER" id="PTHR37422">
    <property type="entry name" value="TEICHURONIC ACID BIOSYNTHESIS PROTEIN TUAE"/>
    <property type="match status" value="1"/>
</dbReference>
<evidence type="ECO:0000259" key="6">
    <source>
        <dbReference type="Pfam" id="PF04932"/>
    </source>
</evidence>
<dbReference type="GO" id="GO:0016020">
    <property type="term" value="C:membrane"/>
    <property type="evidence" value="ECO:0007669"/>
    <property type="project" value="UniProtKB-SubCell"/>
</dbReference>
<evidence type="ECO:0000256" key="1">
    <source>
        <dbReference type="ARBA" id="ARBA00004141"/>
    </source>
</evidence>
<keyword evidence="2 5" id="KW-0812">Transmembrane</keyword>
<feature type="transmembrane region" description="Helical" evidence="5">
    <location>
        <begin position="136"/>
        <end position="156"/>
    </location>
</feature>
<gene>
    <name evidence="8" type="ORF">Poly21_21770</name>
</gene>
<keyword evidence="3 5" id="KW-1133">Transmembrane helix</keyword>
<reference evidence="8 9" key="1">
    <citation type="journal article" date="2020" name="Antonie Van Leeuwenhoek">
        <title>Rhodopirellula heiligendammensis sp. nov., Rhodopirellula pilleata sp. nov., and Rhodopirellula solitaria sp. nov. isolated from natural or artificial marine surfaces in Northern Germany and California, USA, and emended description of the genus Rhodopirellula.</title>
        <authorList>
            <person name="Kallscheuer N."/>
            <person name="Wiegand S."/>
            <person name="Jogler M."/>
            <person name="Boedeker C."/>
            <person name="Peeters S.H."/>
            <person name="Rast P."/>
            <person name="Heuer A."/>
            <person name="Jetten M.S.M."/>
            <person name="Rohde M."/>
            <person name="Jogler C."/>
        </authorList>
    </citation>
    <scope>NUCLEOTIDE SEQUENCE [LARGE SCALE GENOMIC DNA]</scope>
    <source>
        <strain evidence="8 9">Poly21</strain>
    </source>
</reference>
<feature type="transmembrane region" description="Helical" evidence="5">
    <location>
        <begin position="85"/>
        <end position="103"/>
    </location>
</feature>
<evidence type="ECO:0000313" key="8">
    <source>
        <dbReference type="EMBL" id="TWU19998.1"/>
    </source>
</evidence>
<proteinExistence type="predicted"/>
<evidence type="ECO:0000313" key="9">
    <source>
        <dbReference type="Proteomes" id="UP000319908"/>
    </source>
</evidence>
<dbReference type="RefSeq" id="WP_146406691.1">
    <property type="nucleotide sequence ID" value="NZ_SJPU01000001.1"/>
</dbReference>
<dbReference type="Pfam" id="PF04932">
    <property type="entry name" value="Wzy_C"/>
    <property type="match status" value="1"/>
</dbReference>
<dbReference type="Proteomes" id="UP000319908">
    <property type="component" value="Unassembled WGS sequence"/>
</dbReference>
<dbReference type="AlphaFoldDB" id="A0A5C6C762"/>
<keyword evidence="9" id="KW-1185">Reference proteome</keyword>
<dbReference type="OrthoDB" id="253635at2"/>
<feature type="transmembrane region" description="Helical" evidence="5">
    <location>
        <begin position="27"/>
        <end position="43"/>
    </location>
</feature>
<organism evidence="8 9">
    <name type="scientific">Allorhodopirellula heiligendammensis</name>
    <dbReference type="NCBI Taxonomy" id="2714739"/>
    <lineage>
        <taxon>Bacteria</taxon>
        <taxon>Pseudomonadati</taxon>
        <taxon>Planctomycetota</taxon>
        <taxon>Planctomycetia</taxon>
        <taxon>Pirellulales</taxon>
        <taxon>Pirellulaceae</taxon>
        <taxon>Allorhodopirellula</taxon>
    </lineage>
</organism>
<feature type="transmembrane region" description="Helical" evidence="5">
    <location>
        <begin position="339"/>
        <end position="366"/>
    </location>
</feature>
<feature type="transmembrane region" description="Helical" evidence="5">
    <location>
        <begin position="250"/>
        <end position="266"/>
    </location>
</feature>
<dbReference type="GO" id="GO:0016874">
    <property type="term" value="F:ligase activity"/>
    <property type="evidence" value="ECO:0007669"/>
    <property type="project" value="UniProtKB-KW"/>
</dbReference>
<evidence type="ECO:0000259" key="7">
    <source>
        <dbReference type="Pfam" id="PF19358"/>
    </source>
</evidence>
<keyword evidence="8" id="KW-0436">Ligase</keyword>
<evidence type="ECO:0000256" key="2">
    <source>
        <dbReference type="ARBA" id="ARBA00022692"/>
    </source>
</evidence>
<dbReference type="PANTHER" id="PTHR37422:SF13">
    <property type="entry name" value="LIPOPOLYSACCHARIDE BIOSYNTHESIS PROTEIN PA4999-RELATED"/>
    <property type="match status" value="1"/>
</dbReference>
<feature type="transmembrane region" description="Helical" evidence="5">
    <location>
        <begin position="386"/>
        <end position="406"/>
    </location>
</feature>
<dbReference type="InterPro" id="IPR045979">
    <property type="entry name" value="DUF5935"/>
</dbReference>
<comment type="subcellular location">
    <subcellularLocation>
        <location evidence="1">Membrane</location>
        <topology evidence="1">Multi-pass membrane protein</topology>
    </subcellularLocation>
</comment>
<keyword evidence="4 5" id="KW-0472">Membrane</keyword>
<feature type="domain" description="O-antigen ligase-related" evidence="6">
    <location>
        <begin position="215"/>
        <end position="355"/>
    </location>
</feature>
<dbReference type="EMBL" id="SJPU01000001">
    <property type="protein sequence ID" value="TWU19998.1"/>
    <property type="molecule type" value="Genomic_DNA"/>
</dbReference>
<accession>A0A5C6C762</accession>
<name>A0A5C6C762_9BACT</name>
<feature type="transmembrane region" description="Helical" evidence="5">
    <location>
        <begin position="55"/>
        <end position="73"/>
    </location>
</feature>
<dbReference type="Pfam" id="PF19358">
    <property type="entry name" value="DUF5935"/>
    <property type="match status" value="1"/>
</dbReference>
<comment type="caution">
    <text evidence="8">The sequence shown here is derived from an EMBL/GenBank/DDBJ whole genome shotgun (WGS) entry which is preliminary data.</text>
</comment>
<protein>
    <submittedName>
        <fullName evidence="8">O-Antigen ligase</fullName>
    </submittedName>
</protein>
<feature type="domain" description="DUF5935" evidence="7">
    <location>
        <begin position="5"/>
        <end position="146"/>
    </location>
</feature>
<evidence type="ECO:0000256" key="5">
    <source>
        <dbReference type="SAM" id="Phobius"/>
    </source>
</evidence>
<dbReference type="InterPro" id="IPR051533">
    <property type="entry name" value="WaaL-like"/>
</dbReference>